<keyword evidence="1" id="KW-0732">Signal</keyword>
<reference evidence="3" key="1">
    <citation type="submission" date="2017-01" db="EMBL/GenBank/DDBJ databases">
        <title>Comparative genomics of anhydrobiosis in the tardigrade Hypsibius dujardini.</title>
        <authorList>
            <person name="Yoshida Y."/>
            <person name="Koutsovoulos G."/>
            <person name="Laetsch D."/>
            <person name="Stevens L."/>
            <person name="Kumar S."/>
            <person name="Horikawa D."/>
            <person name="Ishino K."/>
            <person name="Komine S."/>
            <person name="Tomita M."/>
            <person name="Blaxter M."/>
            <person name="Arakawa K."/>
        </authorList>
    </citation>
    <scope>NUCLEOTIDE SEQUENCE [LARGE SCALE GENOMIC DNA]</scope>
    <source>
        <strain evidence="3">Z151</strain>
    </source>
</reference>
<name>A0A1W0X4W5_HYPEX</name>
<protein>
    <submittedName>
        <fullName evidence="2">Uncharacterized protein</fullName>
    </submittedName>
</protein>
<evidence type="ECO:0000256" key="1">
    <source>
        <dbReference type="SAM" id="SignalP"/>
    </source>
</evidence>
<dbReference type="AlphaFoldDB" id="A0A1W0X4W5"/>
<accession>A0A1W0X4W5</accession>
<dbReference type="Proteomes" id="UP000192578">
    <property type="component" value="Unassembled WGS sequence"/>
</dbReference>
<dbReference type="EMBL" id="MTYJ01000017">
    <property type="protein sequence ID" value="OQV22503.1"/>
    <property type="molecule type" value="Genomic_DNA"/>
</dbReference>
<organism evidence="2 3">
    <name type="scientific">Hypsibius exemplaris</name>
    <name type="common">Freshwater tardigrade</name>
    <dbReference type="NCBI Taxonomy" id="2072580"/>
    <lineage>
        <taxon>Eukaryota</taxon>
        <taxon>Metazoa</taxon>
        <taxon>Ecdysozoa</taxon>
        <taxon>Tardigrada</taxon>
        <taxon>Eutardigrada</taxon>
        <taxon>Parachela</taxon>
        <taxon>Hypsibioidea</taxon>
        <taxon>Hypsibiidae</taxon>
        <taxon>Hypsibius</taxon>
    </lineage>
</organism>
<gene>
    <name evidence="2" type="ORF">BV898_03677</name>
</gene>
<sequence length="145" mass="16937">MAVRLGVNCAVIGCLVVVMMTLSVECADICDRETIRNHMRHCTNIYLKKRSVQMEVDKTIMGRLRTAHNPVVCQPIQTHELEEYDDKEPDELIQKIIAEYRKEKEMAQWSEIYRRWPRHIPPSRRGGSAHICDIQALRDKCMSKK</sequence>
<feature type="signal peptide" evidence="1">
    <location>
        <begin position="1"/>
        <end position="26"/>
    </location>
</feature>
<proteinExistence type="predicted"/>
<keyword evidence="3" id="KW-1185">Reference proteome</keyword>
<comment type="caution">
    <text evidence="2">The sequence shown here is derived from an EMBL/GenBank/DDBJ whole genome shotgun (WGS) entry which is preliminary data.</text>
</comment>
<evidence type="ECO:0000313" key="3">
    <source>
        <dbReference type="Proteomes" id="UP000192578"/>
    </source>
</evidence>
<feature type="chain" id="PRO_5013320434" evidence="1">
    <location>
        <begin position="27"/>
        <end position="145"/>
    </location>
</feature>
<evidence type="ECO:0000313" key="2">
    <source>
        <dbReference type="EMBL" id="OQV22503.1"/>
    </source>
</evidence>